<dbReference type="SUPFAM" id="SSF46894">
    <property type="entry name" value="C-terminal effector domain of the bipartite response regulators"/>
    <property type="match status" value="1"/>
</dbReference>
<proteinExistence type="predicted"/>
<dbReference type="Gene3D" id="1.25.40.10">
    <property type="entry name" value="Tetratricopeptide repeat domain"/>
    <property type="match status" value="1"/>
</dbReference>
<dbReference type="SUPFAM" id="SSF48452">
    <property type="entry name" value="TPR-like"/>
    <property type="match status" value="1"/>
</dbReference>
<sequence>MNQQQFEERFTKLTDRQREVLLRVLTGEADGEIAKSLNIAESTVRKHIEKICTGFRLTSQYGERSKRPELIQVFRQYRPDLVSVSDTLEEVQEQETLIEDEVSVSPDQTSANFLGREGDFRELDTLIDEGRKIILIYAPGGVGKTKLAWEYLKTNFDIVLELWMGKETQSITSAASVVEEWLRKYFNEEPGREFGVAKERLRQKLRDSKKRIGILVDNLEPALVNGKFIKAHRQYVDLFSIFADSGVKSVTLITSRERLHESAIPVSPYQLKGLSIEAWQTFFISRNIQSNLPLTEKMNKAYGGNAKAMELLSSAIHIDYEGDAEDYWKVAQGDLLVEAELRDLVISQFNRLQQNCPDTYKLLCRLGCYRYQDVPSVPLEGILCLLWDVTESQRMRVLKSLKDRSLIDFSKDEYWLHPVIREEAIGRLRVSEDWKTTNNEAASFWTENTKSIEIVEQAVKAIEAYHHYVANEDFDSASQIILQERDNRGERGETLGDSFSRLGLLNQMTNFIEKILNKISAGYSLVKLHNIWGDIEWLRGNLCKSISFHLKSGHLAQEYLYLEKNNREDTIKCSRIICNSKFNVALCEIDRLNLDIAKEILIDSYQLYMSHIKQYGKTEFFRKLSARNQSTGNDCLILLAFIEAKAANFAESRNYLSKALLSSITSNTWIHGYGLLFIALTYKELKEYKESFKSYQEAIHFSREIHYPQVKAKALTGLAELYRLDNNFHTAFDNHIESIEILEKIGAKCDLAEAYYQCGLTYKLIEDIQKSQEYFDKAIALWNCINAPQQIKKVQDSINH</sequence>
<dbReference type="InterPro" id="IPR016032">
    <property type="entry name" value="Sig_transdc_resp-reg_C-effctor"/>
</dbReference>
<dbReference type="SMART" id="SM00028">
    <property type="entry name" value="TPR"/>
    <property type="match status" value="3"/>
</dbReference>
<dbReference type="EMBL" id="JASVEJ010000018">
    <property type="protein sequence ID" value="MDL5056790.1"/>
    <property type="molecule type" value="Genomic_DNA"/>
</dbReference>
<accession>A0ABT7LZI2</accession>
<dbReference type="RefSeq" id="WP_284474328.1">
    <property type="nucleotide sequence ID" value="NZ_JASVEJ010000018.1"/>
</dbReference>
<dbReference type="PRINTS" id="PR00038">
    <property type="entry name" value="HTHLUXR"/>
</dbReference>
<organism evidence="2 3">
    <name type="scientific">Geitlerinema calcuttense NRMC-F 0142</name>
    <dbReference type="NCBI Taxonomy" id="2922238"/>
    <lineage>
        <taxon>Bacteria</taxon>
        <taxon>Bacillati</taxon>
        <taxon>Cyanobacteriota</taxon>
        <taxon>Cyanophyceae</taxon>
        <taxon>Geitlerinematales</taxon>
        <taxon>Geitlerinemataceae</taxon>
        <taxon>Geitlerinema</taxon>
    </lineage>
</organism>
<dbReference type="Proteomes" id="UP001230986">
    <property type="component" value="Unassembled WGS sequence"/>
</dbReference>
<evidence type="ECO:0000259" key="1">
    <source>
        <dbReference type="SMART" id="SM00421"/>
    </source>
</evidence>
<dbReference type="Pfam" id="PF00196">
    <property type="entry name" value="GerE"/>
    <property type="match status" value="1"/>
</dbReference>
<evidence type="ECO:0000313" key="3">
    <source>
        <dbReference type="Proteomes" id="UP001230986"/>
    </source>
</evidence>
<gene>
    <name evidence="2" type="ORF">QQ055_04825</name>
</gene>
<dbReference type="SUPFAM" id="SSF52540">
    <property type="entry name" value="P-loop containing nucleoside triphosphate hydrolases"/>
    <property type="match status" value="1"/>
</dbReference>
<dbReference type="InterPro" id="IPR036388">
    <property type="entry name" value="WH-like_DNA-bd_sf"/>
</dbReference>
<protein>
    <submittedName>
        <fullName evidence="2">Tetratricopeptide repeat protein</fullName>
    </submittedName>
</protein>
<reference evidence="2 3" key="1">
    <citation type="submission" date="2023-06" db="EMBL/GenBank/DDBJ databases">
        <title>Whole genome sequence of Oscillatoria calcuttensis NRMC-F 0142.</title>
        <authorList>
            <person name="Shakena Fathima T."/>
            <person name="Muralitharan G."/>
            <person name="Thajuddin N."/>
        </authorList>
    </citation>
    <scope>NUCLEOTIDE SEQUENCE [LARGE SCALE GENOMIC DNA]</scope>
    <source>
        <strain evidence="2 3">NRMC-F 0142</strain>
    </source>
</reference>
<dbReference type="InterPro" id="IPR027417">
    <property type="entry name" value="P-loop_NTPase"/>
</dbReference>
<keyword evidence="3" id="KW-1185">Reference proteome</keyword>
<evidence type="ECO:0000313" key="2">
    <source>
        <dbReference type="EMBL" id="MDL5056790.1"/>
    </source>
</evidence>
<dbReference type="SMART" id="SM00421">
    <property type="entry name" value="HTH_LUXR"/>
    <property type="match status" value="1"/>
</dbReference>
<dbReference type="Pfam" id="PF13424">
    <property type="entry name" value="TPR_12"/>
    <property type="match status" value="1"/>
</dbReference>
<dbReference type="Gene3D" id="1.10.10.10">
    <property type="entry name" value="Winged helix-like DNA-binding domain superfamily/Winged helix DNA-binding domain"/>
    <property type="match status" value="1"/>
</dbReference>
<name>A0ABT7LZI2_9CYAN</name>
<dbReference type="InterPro" id="IPR011990">
    <property type="entry name" value="TPR-like_helical_dom_sf"/>
</dbReference>
<dbReference type="Gene3D" id="3.40.50.300">
    <property type="entry name" value="P-loop containing nucleotide triphosphate hydrolases"/>
    <property type="match status" value="1"/>
</dbReference>
<dbReference type="InterPro" id="IPR019734">
    <property type="entry name" value="TPR_rpt"/>
</dbReference>
<dbReference type="InterPro" id="IPR000792">
    <property type="entry name" value="Tscrpt_reg_LuxR_C"/>
</dbReference>
<feature type="domain" description="HTH luxR-type" evidence="1">
    <location>
        <begin position="10"/>
        <end position="74"/>
    </location>
</feature>
<comment type="caution">
    <text evidence="2">The sequence shown here is derived from an EMBL/GenBank/DDBJ whole genome shotgun (WGS) entry which is preliminary data.</text>
</comment>